<sequence length="136" mass="14794">MRQTYSAAPNTTFSGLDLLVADSRPSRNADFTLMEFAMRTCEELSIDSGGSTTKMHWSLDDICGRLAAVPFIWGEGPAATGVFTVRGPLGSPVLWKILRILRQVAGEDVDIGTESPDCGWIVWAAYYVSSQDLGCK</sequence>
<protein>
    <submittedName>
        <fullName evidence="3">FAD-binding PCMH-type domain-containing protein</fullName>
    </submittedName>
</protein>
<reference evidence="3" key="1">
    <citation type="submission" date="2016-06" db="UniProtKB">
        <authorList>
            <consortium name="WormBaseParasite"/>
        </authorList>
    </citation>
    <scope>IDENTIFICATION</scope>
</reference>
<dbReference type="WBParaSite" id="ECPE_0000722501-mRNA-1">
    <property type="protein sequence ID" value="ECPE_0000722501-mRNA-1"/>
    <property type="gene ID" value="ECPE_0000722501"/>
</dbReference>
<name>A0A183AJS4_9TREM</name>
<dbReference type="AlphaFoldDB" id="A0A183AJS4"/>
<reference evidence="1 2" key="2">
    <citation type="submission" date="2018-11" db="EMBL/GenBank/DDBJ databases">
        <authorList>
            <consortium name="Pathogen Informatics"/>
        </authorList>
    </citation>
    <scope>NUCLEOTIDE SEQUENCE [LARGE SCALE GENOMIC DNA]</scope>
    <source>
        <strain evidence="1 2">Egypt</strain>
    </source>
</reference>
<accession>A0A183AJS4</accession>
<proteinExistence type="predicted"/>
<dbReference type="EMBL" id="UZAN01044295">
    <property type="protein sequence ID" value="VDP80465.1"/>
    <property type="molecule type" value="Genomic_DNA"/>
</dbReference>
<dbReference type="Proteomes" id="UP000272942">
    <property type="component" value="Unassembled WGS sequence"/>
</dbReference>
<gene>
    <name evidence="1" type="ORF">ECPE_LOCUS7209</name>
</gene>
<evidence type="ECO:0000313" key="1">
    <source>
        <dbReference type="EMBL" id="VDP80465.1"/>
    </source>
</evidence>
<evidence type="ECO:0000313" key="3">
    <source>
        <dbReference type="WBParaSite" id="ECPE_0000722501-mRNA-1"/>
    </source>
</evidence>
<organism evidence="3">
    <name type="scientific">Echinostoma caproni</name>
    <dbReference type="NCBI Taxonomy" id="27848"/>
    <lineage>
        <taxon>Eukaryota</taxon>
        <taxon>Metazoa</taxon>
        <taxon>Spiralia</taxon>
        <taxon>Lophotrochozoa</taxon>
        <taxon>Platyhelminthes</taxon>
        <taxon>Trematoda</taxon>
        <taxon>Digenea</taxon>
        <taxon>Plagiorchiida</taxon>
        <taxon>Echinostomata</taxon>
        <taxon>Echinostomatoidea</taxon>
        <taxon>Echinostomatidae</taxon>
        <taxon>Echinostoma</taxon>
    </lineage>
</organism>
<keyword evidence="2" id="KW-1185">Reference proteome</keyword>
<evidence type="ECO:0000313" key="2">
    <source>
        <dbReference type="Proteomes" id="UP000272942"/>
    </source>
</evidence>